<sequence length="413" mass="46858">MSEIERKLLTCLTDPAEIAKVYDLGLASEVFEEPMCRRAYDFIVGYWADNQMAMAPTRFVLEQELPGFRFEDNVEESVTWLAEKLRERWVTNQLQEMLTDAASHSVSDPYGTLKKLHQVAYDAAEAVAPRLTRSDMSNIDERRERYRNRSERPGGIGLPLGIDELDAHHGGVMPGEVVVVGAYSKVGKTMFLVNTATSLRKAGYTPIIFTLEMGISEIEDRIDAMFSGVSYNRFTKGDLHLDELQAWRTAQEQLHEMGGIHVESPEEGQRTVAQLANRARHVGADFLIIDQLSHMEPGKNTRDLKEHHGTIMKQMSVELSRPGKELPCLLAVQLSRDSLNPAEPISMKHFANAAEIEREADLLLALSRTGEERRNRMMKLHMLGSRRSDIKDWMLRWDLIDRTHISVLEEANA</sequence>
<organism evidence="2 3">
    <name type="scientific">Mycobacterium phage Phrappuccino</name>
    <dbReference type="NCBI Taxonomy" id="2591223"/>
    <lineage>
        <taxon>Viruses</taxon>
        <taxon>Duplodnaviria</taxon>
        <taxon>Heunggongvirae</taxon>
        <taxon>Uroviricota</taxon>
        <taxon>Caudoviricetes</taxon>
        <taxon>Phrappuccinovirus</taxon>
        <taxon>Phrappuccinovirus phrappuccino</taxon>
        <taxon>Phreappuccinovirus Phrappuccino</taxon>
    </lineage>
</organism>
<dbReference type="PROSITE" id="PS51199">
    <property type="entry name" value="SF4_HELICASE"/>
    <property type="match status" value="1"/>
</dbReference>
<dbReference type="PANTHER" id="PTHR30153:SF2">
    <property type="entry name" value="REPLICATIVE DNA HELICASE"/>
    <property type="match status" value="1"/>
</dbReference>
<evidence type="ECO:0000313" key="2">
    <source>
        <dbReference type="EMBL" id="QDH91788.1"/>
    </source>
</evidence>
<evidence type="ECO:0000259" key="1">
    <source>
        <dbReference type="PROSITE" id="PS51199"/>
    </source>
</evidence>
<keyword evidence="2" id="KW-0547">Nucleotide-binding</keyword>
<dbReference type="PANTHER" id="PTHR30153">
    <property type="entry name" value="REPLICATIVE DNA HELICASE DNAB"/>
    <property type="match status" value="1"/>
</dbReference>
<keyword evidence="2" id="KW-0067">ATP-binding</keyword>
<reference evidence="2 3" key="1">
    <citation type="submission" date="2019-05" db="EMBL/GenBank/DDBJ databases">
        <authorList>
            <person name="Pope W.H."/>
            <person name="Garlena R.A."/>
            <person name="Russell D.A."/>
            <person name="Jacobs-Sera D."/>
            <person name="Hatfull G.F."/>
        </authorList>
    </citation>
    <scope>NUCLEOTIDE SEQUENCE [LARGE SCALE GENOMIC DNA]</scope>
</reference>
<keyword evidence="3" id="KW-1185">Reference proteome</keyword>
<dbReference type="Gene3D" id="3.40.50.300">
    <property type="entry name" value="P-loop containing nucleotide triphosphate hydrolases"/>
    <property type="match status" value="1"/>
</dbReference>
<dbReference type="Proteomes" id="UP000316777">
    <property type="component" value="Segment"/>
</dbReference>
<dbReference type="Pfam" id="PF03796">
    <property type="entry name" value="DnaB_C"/>
    <property type="match status" value="1"/>
</dbReference>
<gene>
    <name evidence="2" type="primary">113</name>
    <name evidence="2" type="ORF">SEA_PHRAPPUCCINO_113</name>
</gene>
<proteinExistence type="predicted"/>
<dbReference type="SUPFAM" id="SSF52540">
    <property type="entry name" value="P-loop containing nucleoside triphosphate hydrolases"/>
    <property type="match status" value="1"/>
</dbReference>
<keyword evidence="2" id="KW-0347">Helicase</keyword>
<feature type="domain" description="SF4 helicase" evidence="1">
    <location>
        <begin position="151"/>
        <end position="411"/>
    </location>
</feature>
<dbReference type="GO" id="GO:0006260">
    <property type="term" value="P:DNA replication"/>
    <property type="evidence" value="ECO:0007669"/>
    <property type="project" value="InterPro"/>
</dbReference>
<dbReference type="InterPro" id="IPR027417">
    <property type="entry name" value="P-loop_NTPase"/>
</dbReference>
<accession>A0A514DDV3</accession>
<keyword evidence="2" id="KW-0378">Hydrolase</keyword>
<dbReference type="InterPro" id="IPR007694">
    <property type="entry name" value="DNA_helicase_DnaB-like_C"/>
</dbReference>
<dbReference type="KEGG" id="vg:64767034"/>
<protein>
    <submittedName>
        <fullName evidence="2">DnaB-like dsDNA helicase</fullName>
    </submittedName>
</protein>
<evidence type="ECO:0000313" key="3">
    <source>
        <dbReference type="Proteomes" id="UP000316777"/>
    </source>
</evidence>
<dbReference type="RefSeq" id="YP_010059802.1">
    <property type="nucleotide sequence ID" value="NC_054727.1"/>
</dbReference>
<name>A0A514DDV3_9CAUD</name>
<dbReference type="EMBL" id="MK937592">
    <property type="protein sequence ID" value="QDH91788.1"/>
    <property type="molecule type" value="Genomic_DNA"/>
</dbReference>
<dbReference type="GeneID" id="64767034"/>
<dbReference type="GO" id="GO:0005524">
    <property type="term" value="F:ATP binding"/>
    <property type="evidence" value="ECO:0007669"/>
    <property type="project" value="InterPro"/>
</dbReference>
<dbReference type="GO" id="GO:0003678">
    <property type="term" value="F:DNA helicase activity"/>
    <property type="evidence" value="ECO:0007669"/>
    <property type="project" value="InterPro"/>
</dbReference>